<evidence type="ECO:0000256" key="1">
    <source>
        <dbReference type="ARBA" id="ARBA00009437"/>
    </source>
</evidence>
<dbReference type="GO" id="GO:0000976">
    <property type="term" value="F:transcription cis-regulatory region binding"/>
    <property type="evidence" value="ECO:0007669"/>
    <property type="project" value="TreeGrafter"/>
</dbReference>
<dbReference type="Proteomes" id="UP000234190">
    <property type="component" value="Unassembled WGS sequence"/>
</dbReference>
<dbReference type="AlphaFoldDB" id="A0A2N4U8B3"/>
<dbReference type="GO" id="GO:0003700">
    <property type="term" value="F:DNA-binding transcription factor activity"/>
    <property type="evidence" value="ECO:0007669"/>
    <property type="project" value="InterPro"/>
</dbReference>
<dbReference type="PANTHER" id="PTHR30126">
    <property type="entry name" value="HTH-TYPE TRANSCRIPTIONAL REGULATOR"/>
    <property type="match status" value="1"/>
</dbReference>
<protein>
    <submittedName>
        <fullName evidence="6">LysR family transcriptional regulator</fullName>
    </submittedName>
</protein>
<keyword evidence="3" id="KW-0238">DNA-binding</keyword>
<name>A0A2N4U8B3_9BURK</name>
<keyword evidence="2" id="KW-0805">Transcription regulation</keyword>
<evidence type="ECO:0000313" key="7">
    <source>
        <dbReference type="Proteomes" id="UP000234190"/>
    </source>
</evidence>
<dbReference type="PROSITE" id="PS50931">
    <property type="entry name" value="HTH_LYSR"/>
    <property type="match status" value="1"/>
</dbReference>
<organism evidence="6 7">
    <name type="scientific">Pollutimonas subterranea</name>
    <dbReference type="NCBI Taxonomy" id="2045210"/>
    <lineage>
        <taxon>Bacteria</taxon>
        <taxon>Pseudomonadati</taxon>
        <taxon>Pseudomonadota</taxon>
        <taxon>Betaproteobacteria</taxon>
        <taxon>Burkholderiales</taxon>
        <taxon>Alcaligenaceae</taxon>
        <taxon>Pollutimonas</taxon>
    </lineage>
</organism>
<dbReference type="SUPFAM" id="SSF46785">
    <property type="entry name" value="Winged helix' DNA-binding domain"/>
    <property type="match status" value="1"/>
</dbReference>
<dbReference type="CDD" id="cd05466">
    <property type="entry name" value="PBP2_LTTR_substrate"/>
    <property type="match status" value="1"/>
</dbReference>
<evidence type="ECO:0000256" key="4">
    <source>
        <dbReference type="ARBA" id="ARBA00023163"/>
    </source>
</evidence>
<gene>
    <name evidence="6" type="ORF">CR159_03205</name>
</gene>
<dbReference type="Gene3D" id="1.10.10.10">
    <property type="entry name" value="Winged helix-like DNA-binding domain superfamily/Winged helix DNA-binding domain"/>
    <property type="match status" value="1"/>
</dbReference>
<dbReference type="InterPro" id="IPR000847">
    <property type="entry name" value="LysR_HTH_N"/>
</dbReference>
<dbReference type="PANTHER" id="PTHR30126:SF2">
    <property type="entry name" value="HTH-TYPE TRANSCRIPTIONAL REGULATOR YJIE"/>
    <property type="match status" value="1"/>
</dbReference>
<dbReference type="SUPFAM" id="SSF53850">
    <property type="entry name" value="Periplasmic binding protein-like II"/>
    <property type="match status" value="1"/>
</dbReference>
<evidence type="ECO:0000256" key="2">
    <source>
        <dbReference type="ARBA" id="ARBA00023015"/>
    </source>
</evidence>
<feature type="domain" description="HTH lysR-type" evidence="5">
    <location>
        <begin position="9"/>
        <end position="66"/>
    </location>
</feature>
<keyword evidence="4" id="KW-0804">Transcription</keyword>
<dbReference type="InterPro" id="IPR036390">
    <property type="entry name" value="WH_DNA-bd_sf"/>
</dbReference>
<dbReference type="InterPro" id="IPR036388">
    <property type="entry name" value="WH-like_DNA-bd_sf"/>
</dbReference>
<comment type="similarity">
    <text evidence="1">Belongs to the LysR transcriptional regulatory family.</text>
</comment>
<keyword evidence="7" id="KW-1185">Reference proteome</keyword>
<comment type="caution">
    <text evidence="6">The sequence shown here is derived from an EMBL/GenBank/DDBJ whole genome shotgun (WGS) entry which is preliminary data.</text>
</comment>
<evidence type="ECO:0000256" key="3">
    <source>
        <dbReference type="ARBA" id="ARBA00023125"/>
    </source>
</evidence>
<dbReference type="EMBL" id="PDNW01000002">
    <property type="protein sequence ID" value="PLC51254.1"/>
    <property type="molecule type" value="Genomic_DNA"/>
</dbReference>
<proteinExistence type="inferred from homology"/>
<dbReference type="Pfam" id="PF03466">
    <property type="entry name" value="LysR_substrate"/>
    <property type="match status" value="1"/>
</dbReference>
<evidence type="ECO:0000313" key="6">
    <source>
        <dbReference type="EMBL" id="PLC51254.1"/>
    </source>
</evidence>
<accession>A0A2N4U8B3</accession>
<dbReference type="Pfam" id="PF00126">
    <property type="entry name" value="HTH_1"/>
    <property type="match status" value="1"/>
</dbReference>
<dbReference type="Gene3D" id="3.40.190.10">
    <property type="entry name" value="Periplasmic binding protein-like II"/>
    <property type="match status" value="2"/>
</dbReference>
<sequence>MCQLKQPMTETKLLQDFIALSRTGSFTKAAELRHVTHPAFSRRIKELEEWAGTSLINRKKMPITLTEAGLDLLGVAEHVIARLNTIQQQIAKPESQANRKLRIATGRTLAHYLVADWASELARQVERNMGCPIPIEIHTGITQDMITLLKQGQVDFLCCYEHRALSVPISTKDFQYVSLSADRLIPVSLNTSDSGGAYRLEDEITPLPHISYFSSLALQHIINDHLRSSSYHLREVAHCDSVDVAYSLVKKNLGMAWLPWSAVKQDCESNVLSVLGNRKDEIPYEVRLYRPKSPLSAAAELAWKKTIA</sequence>
<reference evidence="6 7" key="1">
    <citation type="submission" date="2017-10" db="EMBL/GenBank/DDBJ databases">
        <title>Two draft genome sequences of Pusillimonas sp. strains isolated from a nitrate- and radionuclide-contaminated groundwater in Russia.</title>
        <authorList>
            <person name="Grouzdev D.S."/>
            <person name="Tourova T.P."/>
            <person name="Goeva M.A."/>
            <person name="Babich T.L."/>
            <person name="Sokolova D.S."/>
            <person name="Abdullin R."/>
            <person name="Poltaraus A.B."/>
            <person name="Toshchakov S.V."/>
            <person name="Nazina T.N."/>
        </authorList>
    </citation>
    <scope>NUCLEOTIDE SEQUENCE [LARGE SCALE GENOMIC DNA]</scope>
    <source>
        <strain evidence="6 7">JR1/69-3-13</strain>
    </source>
</reference>
<dbReference type="InterPro" id="IPR005119">
    <property type="entry name" value="LysR_subst-bd"/>
</dbReference>
<evidence type="ECO:0000259" key="5">
    <source>
        <dbReference type="PROSITE" id="PS50931"/>
    </source>
</evidence>